<evidence type="ECO:0000259" key="2">
    <source>
        <dbReference type="SMART" id="SM00460"/>
    </source>
</evidence>
<dbReference type="SMART" id="SM00460">
    <property type="entry name" value="TGc"/>
    <property type="match status" value="1"/>
</dbReference>
<dbReference type="AlphaFoldDB" id="D9PW04"/>
<organism evidence="3 4">
    <name type="scientific">Methanothermobacter marburgensis (strain ATCC BAA-927 / DSM 2133 / JCM 14651 / NBRC 100331 / OCM 82 / Marburg)</name>
    <name type="common">Methanobacterium thermoautotrophicum</name>
    <dbReference type="NCBI Taxonomy" id="79929"/>
    <lineage>
        <taxon>Archaea</taxon>
        <taxon>Methanobacteriati</taxon>
        <taxon>Methanobacteriota</taxon>
        <taxon>Methanomada group</taxon>
        <taxon>Methanobacteria</taxon>
        <taxon>Methanobacteriales</taxon>
        <taxon>Methanobacteriaceae</taxon>
        <taxon>Methanothermobacter</taxon>
    </lineage>
</organism>
<keyword evidence="4" id="KW-1185">Reference proteome</keyword>
<feature type="region of interest" description="Disordered" evidence="1">
    <location>
        <begin position="48"/>
        <end position="91"/>
    </location>
</feature>
<dbReference type="OrthoDB" id="18481at2157"/>
<dbReference type="SUPFAM" id="SSF54001">
    <property type="entry name" value="Cysteine proteinases"/>
    <property type="match status" value="1"/>
</dbReference>
<feature type="compositionally biased region" description="Acidic residues" evidence="1">
    <location>
        <begin position="48"/>
        <end position="57"/>
    </location>
</feature>
<dbReference type="EMBL" id="CP001710">
    <property type="protein sequence ID" value="ADL58402.1"/>
    <property type="molecule type" value="Genomic_DNA"/>
</dbReference>
<dbReference type="PaxDb" id="79929-MTBMA_c08070"/>
<dbReference type="InterPro" id="IPR002931">
    <property type="entry name" value="Transglutaminase-like"/>
</dbReference>
<gene>
    <name evidence="3" type="ordered locus">MTBMA_c08070</name>
</gene>
<dbReference type="Proteomes" id="UP000000345">
    <property type="component" value="Chromosome"/>
</dbReference>
<dbReference type="HOGENOM" id="CLU_033402_0_0_2"/>
<dbReference type="Gene3D" id="3.10.620.30">
    <property type="match status" value="1"/>
</dbReference>
<dbReference type="RefSeq" id="WP_013295626.1">
    <property type="nucleotide sequence ID" value="NC_014408.1"/>
</dbReference>
<feature type="domain" description="Transglutaminase-like" evidence="2">
    <location>
        <begin position="489"/>
        <end position="550"/>
    </location>
</feature>
<dbReference type="GeneID" id="9704515"/>
<evidence type="ECO:0000313" key="4">
    <source>
        <dbReference type="Proteomes" id="UP000000345"/>
    </source>
</evidence>
<sequence>MRLVCMLTACMLLMNTAGYAVAADDTAFESEVECEKSLDQCSSLNESYSEDMVDSDSDGTLPSGADHLSADNTEPPVSVDREAYTPNTTDKPVVADADMANVSGNSGSHFQAAGDNSGVNHANTLSAAVDLKKYMETYGKLPSTVSVGSQKLTVAQFLDLMLKDLLKTAGKSASLTVRSVKAAPNPSGSATGQLSKSAYIKLAENVLKFINSNGRAPNYASSSIGRISFDNLIYAVSRILAFHADSGRLPNYVTVKKISATSTTPSSSLKSAAVDLKKYIETYGKLPSTVSVGSQKLTVAQFLDLMLKDLLKSAGKSASLTVRSVKAAPNPSGSATGQLSKSAYIELAENVLKFINSNGRAPNYVSSSIGRISFDNLIYAVSRILAFHADSGRLPNYVTVKKISATSTTPSSSLKKRPENDPYNGEGTSRYLSATANCQVNDTAIRSLAASLTSGLTSAWDKATAIFKWVRDSISYSFYYNTRYGATGTLKTRTGNCVDHSHLLVALFRAAGLPARYVHGTCTFTSGNTYGHVWAQVLVGDTWYAADATSSRNSLGAVSSWNTATAKIKGIYASLPF</sequence>
<feature type="region of interest" description="Disordered" evidence="1">
    <location>
        <begin position="408"/>
        <end position="428"/>
    </location>
</feature>
<dbReference type="InterPro" id="IPR038765">
    <property type="entry name" value="Papain-like_cys_pep_sf"/>
</dbReference>
<proteinExistence type="predicted"/>
<dbReference type="PANTHER" id="PTHR33490">
    <property type="entry name" value="BLR5614 PROTEIN-RELATED"/>
    <property type="match status" value="1"/>
</dbReference>
<evidence type="ECO:0000256" key="1">
    <source>
        <dbReference type="SAM" id="MobiDB-lite"/>
    </source>
</evidence>
<name>D9PW04_METTM</name>
<dbReference type="GeneID" id="77399586"/>
<dbReference type="PATRIC" id="fig|79929.8.peg.790"/>
<dbReference type="STRING" id="79929.MTBMA_c08070"/>
<dbReference type="Pfam" id="PF09373">
    <property type="entry name" value="PMBR"/>
    <property type="match status" value="4"/>
</dbReference>
<dbReference type="PANTHER" id="PTHR33490:SF3">
    <property type="entry name" value="CONSERVED INTEGRAL MEMBRANE PROTEIN"/>
    <property type="match status" value="1"/>
</dbReference>
<dbReference type="KEGG" id="mmg:MTBMA_c08070"/>
<dbReference type="InterPro" id="IPR018975">
    <property type="entry name" value="Pseudomurein-binding_repeat"/>
</dbReference>
<accession>D9PW04</accession>
<protein>
    <submittedName>
        <fullName evidence="3">Predicted pseudomurein-binding protein</fullName>
    </submittedName>
</protein>
<reference evidence="3 4" key="2">
    <citation type="journal article" date="2010" name="J. Bacteriol.">
        <title>Complete genome sequence of Methanothermobacter marburgensis, a methanoarchaeon model organism.</title>
        <authorList>
            <person name="Liesegang H."/>
            <person name="Kaster A.K."/>
            <person name="Wiezer A."/>
            <person name="Goenrich M."/>
            <person name="Wollherr A."/>
            <person name="Seedorf H."/>
            <person name="Gottschalk G."/>
            <person name="Thauer R.K."/>
        </authorList>
    </citation>
    <scope>NUCLEOTIDE SEQUENCE [LARGE SCALE GENOMIC DNA]</scope>
    <source>
        <strain evidence="4">ATCC BAA-927 / DSM 2133 / JCM 14651 / NBRC 100331 / OCM 82 / Marburg</strain>
    </source>
</reference>
<dbReference type="Pfam" id="PF01841">
    <property type="entry name" value="Transglut_core"/>
    <property type="match status" value="1"/>
</dbReference>
<reference key="1">
    <citation type="submission" date="2009-08" db="EMBL/GenBank/DDBJ databases">
        <title>The genome sequence of Methanothermobacter marburgensis.</title>
        <authorList>
            <person name="Kaster A."/>
            <person name="Seedorf H."/>
            <person name="Goenrich M."/>
            <person name="Wiezer A."/>
            <person name="Liesegang H."/>
            <person name="Thauer R."/>
            <person name="Gottschalk G."/>
        </authorList>
    </citation>
    <scope>NUCLEOTIDE SEQUENCE</scope>
    <source>
        <strain>Marburg</strain>
    </source>
</reference>
<evidence type="ECO:0000313" key="3">
    <source>
        <dbReference type="EMBL" id="ADL58402.1"/>
    </source>
</evidence>